<dbReference type="AlphaFoldDB" id="A0AAV3NZ42"/>
<proteinExistence type="predicted"/>
<evidence type="ECO:0000313" key="2">
    <source>
        <dbReference type="Proteomes" id="UP001454036"/>
    </source>
</evidence>
<organism evidence="1 2">
    <name type="scientific">Lithospermum erythrorhizon</name>
    <name type="common">Purple gromwell</name>
    <name type="synonym">Lithospermum officinale var. erythrorhizon</name>
    <dbReference type="NCBI Taxonomy" id="34254"/>
    <lineage>
        <taxon>Eukaryota</taxon>
        <taxon>Viridiplantae</taxon>
        <taxon>Streptophyta</taxon>
        <taxon>Embryophyta</taxon>
        <taxon>Tracheophyta</taxon>
        <taxon>Spermatophyta</taxon>
        <taxon>Magnoliopsida</taxon>
        <taxon>eudicotyledons</taxon>
        <taxon>Gunneridae</taxon>
        <taxon>Pentapetalae</taxon>
        <taxon>asterids</taxon>
        <taxon>lamiids</taxon>
        <taxon>Boraginales</taxon>
        <taxon>Boraginaceae</taxon>
        <taxon>Boraginoideae</taxon>
        <taxon>Lithospermeae</taxon>
        <taxon>Lithospermum</taxon>
    </lineage>
</organism>
<dbReference type="Pfam" id="PF03087">
    <property type="entry name" value="BPS1"/>
    <property type="match status" value="1"/>
</dbReference>
<dbReference type="Proteomes" id="UP001454036">
    <property type="component" value="Unassembled WGS sequence"/>
</dbReference>
<keyword evidence="2" id="KW-1185">Reference proteome</keyword>
<comment type="caution">
    <text evidence="1">The sequence shown here is derived from an EMBL/GenBank/DDBJ whole genome shotgun (WGS) entry which is preliminary data.</text>
</comment>
<dbReference type="GO" id="GO:0048367">
    <property type="term" value="P:shoot system development"/>
    <property type="evidence" value="ECO:0007669"/>
    <property type="project" value="InterPro"/>
</dbReference>
<dbReference type="PANTHER" id="PTHR33070">
    <property type="entry name" value="OS06G0725500 PROTEIN"/>
    <property type="match status" value="1"/>
</dbReference>
<evidence type="ECO:0000313" key="1">
    <source>
        <dbReference type="EMBL" id="GAA0143706.1"/>
    </source>
</evidence>
<dbReference type="EMBL" id="BAABME010030953">
    <property type="protein sequence ID" value="GAA0143706.1"/>
    <property type="molecule type" value="Genomic_DNA"/>
</dbReference>
<reference evidence="1 2" key="1">
    <citation type="submission" date="2024-01" db="EMBL/GenBank/DDBJ databases">
        <title>The complete chloroplast genome sequence of Lithospermum erythrorhizon: insights into the phylogenetic relationship among Boraginaceae species and the maternal lineages of purple gromwells.</title>
        <authorList>
            <person name="Okada T."/>
            <person name="Watanabe K."/>
        </authorList>
    </citation>
    <scope>NUCLEOTIDE SEQUENCE [LARGE SCALE GENOMIC DNA]</scope>
</reference>
<protein>
    <submittedName>
        <fullName evidence="1">Uncharacterized protein</fullName>
    </submittedName>
</protein>
<dbReference type="InterPro" id="IPR004320">
    <property type="entry name" value="BPS1_pln"/>
</dbReference>
<gene>
    <name evidence="1" type="ORF">LIER_42777</name>
</gene>
<dbReference type="PANTHER" id="PTHR33070:SF109">
    <property type="entry name" value="DOMAIN PROTEIN, PUTATIVE (DUF241)-RELATED"/>
    <property type="match status" value="1"/>
</dbReference>
<dbReference type="GO" id="GO:0048364">
    <property type="term" value="P:root development"/>
    <property type="evidence" value="ECO:0007669"/>
    <property type="project" value="InterPro"/>
</dbReference>
<name>A0AAV3NZ42_LITER</name>
<sequence>MAINKSHIRSISLPSRSHPTIFQIEEELNKLKTWESSTSTPSNGLCLLVELYKSMDDLLNLPQTIQVFSKYQNTKFLDELLECPVKFLDICGITRDVLTQFKKNVIDLQSSLRRRKGDLSFEACITNTTTDFG</sequence>
<accession>A0AAV3NZ42</accession>